<keyword evidence="2" id="KW-1185">Reference proteome</keyword>
<protein>
    <submittedName>
        <fullName evidence="1">Uncharacterized protein</fullName>
    </submittedName>
</protein>
<sequence>MNINLSMAQHKGGKQRNKQKVFKDVLEEGGKKLNAAQYLCVVIRLDVTRDLPCCPQGASHILLELPLHLLPMETAMHKVSVSPLEARYCDSMP</sequence>
<dbReference type="AlphaFoldDB" id="A0ABD0KEC2"/>
<organism evidence="1 2">
    <name type="scientific">Batillaria attramentaria</name>
    <dbReference type="NCBI Taxonomy" id="370345"/>
    <lineage>
        <taxon>Eukaryota</taxon>
        <taxon>Metazoa</taxon>
        <taxon>Spiralia</taxon>
        <taxon>Lophotrochozoa</taxon>
        <taxon>Mollusca</taxon>
        <taxon>Gastropoda</taxon>
        <taxon>Caenogastropoda</taxon>
        <taxon>Sorbeoconcha</taxon>
        <taxon>Cerithioidea</taxon>
        <taxon>Batillariidae</taxon>
        <taxon>Batillaria</taxon>
    </lineage>
</organism>
<dbReference type="Proteomes" id="UP001519460">
    <property type="component" value="Unassembled WGS sequence"/>
</dbReference>
<dbReference type="EMBL" id="JACVVK020000196">
    <property type="protein sequence ID" value="KAK7485357.1"/>
    <property type="molecule type" value="Genomic_DNA"/>
</dbReference>
<gene>
    <name evidence="1" type="ORF">BaRGS_00023456</name>
</gene>
<proteinExistence type="predicted"/>
<evidence type="ECO:0000313" key="1">
    <source>
        <dbReference type="EMBL" id="KAK7485357.1"/>
    </source>
</evidence>
<evidence type="ECO:0000313" key="2">
    <source>
        <dbReference type="Proteomes" id="UP001519460"/>
    </source>
</evidence>
<name>A0ABD0KEC2_9CAEN</name>
<comment type="caution">
    <text evidence="1">The sequence shown here is derived from an EMBL/GenBank/DDBJ whole genome shotgun (WGS) entry which is preliminary data.</text>
</comment>
<accession>A0ABD0KEC2</accession>
<reference evidence="1 2" key="1">
    <citation type="journal article" date="2023" name="Sci. Data">
        <title>Genome assembly of the Korean intertidal mud-creeper Batillaria attramentaria.</title>
        <authorList>
            <person name="Patra A.K."/>
            <person name="Ho P.T."/>
            <person name="Jun S."/>
            <person name="Lee S.J."/>
            <person name="Kim Y."/>
            <person name="Won Y.J."/>
        </authorList>
    </citation>
    <scope>NUCLEOTIDE SEQUENCE [LARGE SCALE GENOMIC DNA]</scope>
    <source>
        <strain evidence="1">Wonlab-2016</strain>
    </source>
</reference>